<sequence>MACRIDGFIAAVAHTNALRDGPVTGRAVDVIAAANTAAEVALRLVTPVIYTDRESFIPSHFIYSAHCCHTIWNMLSCNIDNFAEVAFVVNLLYWQLCRGDQYHIGSLFSLLPKP</sequence>
<dbReference type="Proteomes" id="UP000188354">
    <property type="component" value="Chromosome LG11"/>
</dbReference>
<dbReference type="InterPro" id="IPR047113">
    <property type="entry name" value="PA2G4/ARX1"/>
</dbReference>
<dbReference type="PANTHER" id="PTHR10804:SF11">
    <property type="entry name" value="PROLIFERATION-ASSOCIATED PROTEIN 2G4"/>
    <property type="match status" value="1"/>
</dbReference>
<organism evidence="2 3">
    <name type="scientific">Lupinus angustifolius</name>
    <name type="common">Narrow-leaved blue lupine</name>
    <dbReference type="NCBI Taxonomy" id="3871"/>
    <lineage>
        <taxon>Eukaryota</taxon>
        <taxon>Viridiplantae</taxon>
        <taxon>Streptophyta</taxon>
        <taxon>Embryophyta</taxon>
        <taxon>Tracheophyta</taxon>
        <taxon>Spermatophyta</taxon>
        <taxon>Magnoliopsida</taxon>
        <taxon>eudicotyledons</taxon>
        <taxon>Gunneridae</taxon>
        <taxon>Pentapetalae</taxon>
        <taxon>rosids</taxon>
        <taxon>fabids</taxon>
        <taxon>Fabales</taxon>
        <taxon>Fabaceae</taxon>
        <taxon>Papilionoideae</taxon>
        <taxon>50 kb inversion clade</taxon>
        <taxon>genistoids sensu lato</taxon>
        <taxon>core genistoids</taxon>
        <taxon>Genisteae</taxon>
        <taxon>Lupinus</taxon>
    </lineage>
</organism>
<gene>
    <name evidence="2" type="ORF">TanjilG_10332</name>
</gene>
<dbReference type="STRING" id="3871.A0A4P1R3U5"/>
<name>A0A4P1R3U5_LUPAN</name>
<evidence type="ECO:0000313" key="3">
    <source>
        <dbReference type="Proteomes" id="UP000188354"/>
    </source>
</evidence>
<evidence type="ECO:0000313" key="2">
    <source>
        <dbReference type="EMBL" id="OIW01171.1"/>
    </source>
</evidence>
<dbReference type="AlphaFoldDB" id="A0A4P1R3U5"/>
<protein>
    <submittedName>
        <fullName evidence="2">Uncharacterized protein</fullName>
    </submittedName>
</protein>
<comment type="similarity">
    <text evidence="1">Belongs to the peptidase M24 family.</text>
</comment>
<reference evidence="2 3" key="1">
    <citation type="journal article" date="2017" name="Plant Biotechnol. J.">
        <title>A comprehensive draft genome sequence for lupin (Lupinus angustifolius), an emerging health food: insights into plant-microbe interactions and legume evolution.</title>
        <authorList>
            <person name="Hane J.K."/>
            <person name="Ming Y."/>
            <person name="Kamphuis L.G."/>
            <person name="Nelson M.N."/>
            <person name="Garg G."/>
            <person name="Atkins C.A."/>
            <person name="Bayer P.E."/>
            <person name="Bravo A."/>
            <person name="Bringans S."/>
            <person name="Cannon S."/>
            <person name="Edwards D."/>
            <person name="Foley R."/>
            <person name="Gao L.L."/>
            <person name="Harrison M.J."/>
            <person name="Huang W."/>
            <person name="Hurgobin B."/>
            <person name="Li S."/>
            <person name="Liu C.W."/>
            <person name="McGrath A."/>
            <person name="Morahan G."/>
            <person name="Murray J."/>
            <person name="Weller J."/>
            <person name="Jian J."/>
            <person name="Singh K.B."/>
        </authorList>
    </citation>
    <scope>NUCLEOTIDE SEQUENCE [LARGE SCALE GENOMIC DNA]</scope>
    <source>
        <strain evidence="3">cv. Tanjil</strain>
        <tissue evidence="2">Whole plant</tissue>
    </source>
</reference>
<dbReference type="Gene3D" id="3.90.230.10">
    <property type="entry name" value="Creatinase/methionine aminopeptidase superfamily"/>
    <property type="match status" value="1"/>
</dbReference>
<evidence type="ECO:0000256" key="1">
    <source>
        <dbReference type="ARBA" id="ARBA00007319"/>
    </source>
</evidence>
<dbReference type="EMBL" id="CM007371">
    <property type="protein sequence ID" value="OIW01171.1"/>
    <property type="molecule type" value="Genomic_DNA"/>
</dbReference>
<proteinExistence type="inferred from homology"/>
<dbReference type="Gramene" id="OIW01171">
    <property type="protein sequence ID" value="OIW01171"/>
    <property type="gene ID" value="TanjilG_10332"/>
</dbReference>
<keyword evidence="3" id="KW-1185">Reference proteome</keyword>
<dbReference type="InterPro" id="IPR036005">
    <property type="entry name" value="Creatinase/aminopeptidase-like"/>
</dbReference>
<accession>A0A4P1R3U5</accession>
<dbReference type="PANTHER" id="PTHR10804">
    <property type="entry name" value="PROTEASE FAMILY M24 METHIONYL AMINOPEPTIDASE, AMINOPEPTIDASE P"/>
    <property type="match status" value="1"/>
</dbReference>